<reference evidence="2" key="1">
    <citation type="submission" date="2016-10" db="EMBL/GenBank/DDBJ databases">
        <authorList>
            <person name="Varghese N."/>
            <person name="Submissions S."/>
        </authorList>
    </citation>
    <scope>NUCLEOTIDE SEQUENCE [LARGE SCALE GENOMIC DNA]</scope>
    <source>
        <strain evidence="2">DSM 44796</strain>
    </source>
</reference>
<sequence>MTHETSLTPVGSAALVCRVTNTHVAGATPRFGLAGQVRVGDSSTVSEETIQLDLNESGVAVDLPLPPNNRDGVQGVPYRPVEFRDDDLPSALERAAAWLRQTQDWLGEPVDVIAVHLDYDDTHGNPYYDLKLLCNDEDLAGVPKIMREHEGAATGQ</sequence>
<dbReference type="AlphaFoldDB" id="A0A1G9K1Z0"/>
<evidence type="ECO:0000313" key="1">
    <source>
        <dbReference type="EMBL" id="SDL43791.1"/>
    </source>
</evidence>
<dbReference type="EMBL" id="FNET01000011">
    <property type="protein sequence ID" value="SDL43791.1"/>
    <property type="molecule type" value="Genomic_DNA"/>
</dbReference>
<organism evidence="1 2">
    <name type="scientific">Lentzea albidocapillata subsp. violacea</name>
    <dbReference type="NCBI Taxonomy" id="128104"/>
    <lineage>
        <taxon>Bacteria</taxon>
        <taxon>Bacillati</taxon>
        <taxon>Actinomycetota</taxon>
        <taxon>Actinomycetes</taxon>
        <taxon>Pseudonocardiales</taxon>
        <taxon>Pseudonocardiaceae</taxon>
        <taxon>Lentzea</taxon>
    </lineage>
</organism>
<protein>
    <submittedName>
        <fullName evidence="1">Uncharacterized protein</fullName>
    </submittedName>
</protein>
<proteinExistence type="predicted"/>
<evidence type="ECO:0000313" key="2">
    <source>
        <dbReference type="Proteomes" id="UP000199682"/>
    </source>
</evidence>
<dbReference type="Proteomes" id="UP000199682">
    <property type="component" value="Unassembled WGS sequence"/>
</dbReference>
<accession>A0A1G9K1Z0</accession>
<gene>
    <name evidence="1" type="ORF">SAMN04488074_1117</name>
</gene>
<name>A0A1G9K1Z0_9PSEU</name>